<sequence>MQLELQRCNCSRTGRLRGVVRSSTELTFDSCNSPSASVGRSILYAALKCAVILGCRFLVLLVVRRASSVLKIYVLHESRGGATRAPSEHCDGPPPVGLRSVATLCISTGRSNLLFITACLSIALVRPPLTSYSYQRRRQRTGDFLDLGVFIGEGDL</sequence>
<comment type="caution">
    <text evidence="2">The sequence shown here is derived from an EMBL/GenBank/DDBJ whole genome shotgun (WGS) entry which is preliminary data.</text>
</comment>
<feature type="transmembrane region" description="Helical" evidence="1">
    <location>
        <begin position="42"/>
        <end position="63"/>
    </location>
</feature>
<dbReference type="AlphaFoldDB" id="A0A4C1X5M9"/>
<keyword evidence="3" id="KW-1185">Reference proteome</keyword>
<accession>A0A4C1X5M9</accession>
<evidence type="ECO:0000313" key="2">
    <source>
        <dbReference type="EMBL" id="GBP57515.1"/>
    </source>
</evidence>
<protein>
    <submittedName>
        <fullName evidence="2">Uncharacterized protein</fullName>
    </submittedName>
</protein>
<proteinExistence type="predicted"/>
<dbReference type="EMBL" id="BGZK01000718">
    <property type="protein sequence ID" value="GBP57515.1"/>
    <property type="molecule type" value="Genomic_DNA"/>
</dbReference>
<name>A0A4C1X5M9_EUMVA</name>
<organism evidence="2 3">
    <name type="scientific">Eumeta variegata</name>
    <name type="common">Bagworm moth</name>
    <name type="synonym">Eumeta japonica</name>
    <dbReference type="NCBI Taxonomy" id="151549"/>
    <lineage>
        <taxon>Eukaryota</taxon>
        <taxon>Metazoa</taxon>
        <taxon>Ecdysozoa</taxon>
        <taxon>Arthropoda</taxon>
        <taxon>Hexapoda</taxon>
        <taxon>Insecta</taxon>
        <taxon>Pterygota</taxon>
        <taxon>Neoptera</taxon>
        <taxon>Endopterygota</taxon>
        <taxon>Lepidoptera</taxon>
        <taxon>Glossata</taxon>
        <taxon>Ditrysia</taxon>
        <taxon>Tineoidea</taxon>
        <taxon>Psychidae</taxon>
        <taxon>Oiketicinae</taxon>
        <taxon>Eumeta</taxon>
    </lineage>
</organism>
<evidence type="ECO:0000313" key="3">
    <source>
        <dbReference type="Proteomes" id="UP000299102"/>
    </source>
</evidence>
<reference evidence="2 3" key="1">
    <citation type="journal article" date="2019" name="Commun. Biol.">
        <title>The bagworm genome reveals a unique fibroin gene that provides high tensile strength.</title>
        <authorList>
            <person name="Kono N."/>
            <person name="Nakamura H."/>
            <person name="Ohtoshi R."/>
            <person name="Tomita M."/>
            <person name="Numata K."/>
            <person name="Arakawa K."/>
        </authorList>
    </citation>
    <scope>NUCLEOTIDE SEQUENCE [LARGE SCALE GENOMIC DNA]</scope>
</reference>
<dbReference type="Proteomes" id="UP000299102">
    <property type="component" value="Unassembled WGS sequence"/>
</dbReference>
<gene>
    <name evidence="2" type="ORF">EVAR_103112_1</name>
</gene>
<keyword evidence="1" id="KW-0812">Transmembrane</keyword>
<keyword evidence="1" id="KW-1133">Transmembrane helix</keyword>
<keyword evidence="1" id="KW-0472">Membrane</keyword>
<evidence type="ECO:0000256" key="1">
    <source>
        <dbReference type="SAM" id="Phobius"/>
    </source>
</evidence>